<dbReference type="Pfam" id="PF13445">
    <property type="entry name" value="zf-RING_UBOX"/>
    <property type="match status" value="1"/>
</dbReference>
<dbReference type="SUPFAM" id="SSF57850">
    <property type="entry name" value="RING/U-box"/>
    <property type="match status" value="1"/>
</dbReference>
<dbReference type="PROSITE" id="PS50089">
    <property type="entry name" value="ZF_RING_2"/>
    <property type="match status" value="1"/>
</dbReference>
<dbReference type="OrthoDB" id="6043843at2759"/>
<dbReference type="InterPro" id="IPR001841">
    <property type="entry name" value="Znf_RING"/>
</dbReference>
<dbReference type="Gene3D" id="3.30.40.10">
    <property type="entry name" value="Zinc/RING finger domain, C3HC4 (zinc finger)"/>
    <property type="match status" value="1"/>
</dbReference>
<keyword evidence="7" id="KW-1185">Reference proteome</keyword>
<proteinExistence type="predicted"/>
<dbReference type="SUPFAM" id="SSF57845">
    <property type="entry name" value="B-box zinc-binding domain"/>
    <property type="match status" value="1"/>
</dbReference>
<keyword evidence="1" id="KW-0479">Metal-binding</keyword>
<dbReference type="PROSITE" id="PS00518">
    <property type="entry name" value="ZF_RING_1"/>
    <property type="match status" value="1"/>
</dbReference>
<evidence type="ECO:0000256" key="3">
    <source>
        <dbReference type="ARBA" id="ARBA00022833"/>
    </source>
</evidence>
<sequence>MAEGGSLPVEQLNKDNTALTYQLLECPICLEQMRSPKSLPCLHSFCEECLSTYIVTDLSGEMAAVTSFPCPVCRKITSPVNHSEGKETWAQQFPTNSLVQEYTKRTRISYAQRYCGPCKKTKNLETPATMLCKMNGMLFCKLCTVNVHDVFHEICDSVTLDEANHNVTWKQPWSMACSLHLEKIDYYCEDHKFIGCHKCIITEHRRCDVVMTIGEYCENQKKKSQLDNMGKSLENASKCIELMINAIDKQIESMQQCQDVGLSSVVDLRQSIDKYLDKKQEEMTQEMISKYKAAKNNVDISKQKCSRLRVVIQSTKEAFMTAVRMDDHLEMTQLFIRGQTEIGACNDVIDDITHSLKSVNVKHDIDSSHITIDQYSTLTLGRILVEEQPCIIPDGVEYIRNVDWLLNNRVKKLGQCMIRIPSDEDDCTAHGVLLMPTGNIIVSDYQNDKLKLFSVKGQFLDELEISGYPHDVCSVDDDTVAVAVTNSHVGIHVVKVQPSKLTLSTVIEVPEDIKCQGLAFMDGHFMVSTSTDIHSVTMDGKVEKVQTLSSPCWNLASDLKKNKTFACLQTSTMDDIVVTRLPNGIQIYGLDERVVENAMGVDVDSEGNVYVCGQDSNKVLQVSAYGTKVKELLTSKDGIDEPRAISVCGNKFVVTNNSSQDRNEIHIYQLY</sequence>
<gene>
    <name evidence="6" type="ORF">KP79_PYT01009</name>
</gene>
<keyword evidence="3" id="KW-0862">Zinc</keyword>
<dbReference type="SUPFAM" id="SSF101898">
    <property type="entry name" value="NHL repeat"/>
    <property type="match status" value="1"/>
</dbReference>
<dbReference type="PANTHER" id="PTHR25462">
    <property type="entry name" value="BONUS, ISOFORM C-RELATED"/>
    <property type="match status" value="1"/>
</dbReference>
<evidence type="ECO:0000313" key="7">
    <source>
        <dbReference type="Proteomes" id="UP000242188"/>
    </source>
</evidence>
<dbReference type="InterPro" id="IPR013083">
    <property type="entry name" value="Znf_RING/FYVE/PHD"/>
</dbReference>
<dbReference type="InterPro" id="IPR017907">
    <property type="entry name" value="Znf_RING_CS"/>
</dbReference>
<dbReference type="PANTHER" id="PTHR25462:SF296">
    <property type="entry name" value="MEIOTIC P26, ISOFORM F"/>
    <property type="match status" value="1"/>
</dbReference>
<dbReference type="Gene3D" id="3.30.160.60">
    <property type="entry name" value="Classic Zinc Finger"/>
    <property type="match status" value="1"/>
</dbReference>
<evidence type="ECO:0000256" key="1">
    <source>
        <dbReference type="ARBA" id="ARBA00022723"/>
    </source>
</evidence>
<dbReference type="InterPro" id="IPR027370">
    <property type="entry name" value="Znf-RING_euk"/>
</dbReference>
<dbReference type="EMBL" id="NEDP02002975">
    <property type="protein sequence ID" value="OWF49734.1"/>
    <property type="molecule type" value="Genomic_DNA"/>
</dbReference>
<keyword evidence="2 4" id="KW-0863">Zinc-finger</keyword>
<evidence type="ECO:0000256" key="4">
    <source>
        <dbReference type="PROSITE-ProRule" id="PRU00175"/>
    </source>
</evidence>
<accession>A0A210QLX2</accession>
<evidence type="ECO:0000313" key="6">
    <source>
        <dbReference type="EMBL" id="OWF49734.1"/>
    </source>
</evidence>
<dbReference type="AlphaFoldDB" id="A0A210QLX2"/>
<dbReference type="GO" id="GO:0008270">
    <property type="term" value="F:zinc ion binding"/>
    <property type="evidence" value="ECO:0007669"/>
    <property type="project" value="UniProtKB-KW"/>
</dbReference>
<dbReference type="InterPro" id="IPR011042">
    <property type="entry name" value="6-blade_b-propeller_TolB-like"/>
</dbReference>
<protein>
    <submittedName>
        <fullName evidence="6">E3 ubiquitin-protein ligase TRIM56</fullName>
    </submittedName>
</protein>
<name>A0A210QLX2_MIZYE</name>
<dbReference type="Proteomes" id="UP000242188">
    <property type="component" value="Unassembled WGS sequence"/>
</dbReference>
<reference evidence="6 7" key="1">
    <citation type="journal article" date="2017" name="Nat. Ecol. Evol.">
        <title>Scallop genome provides insights into evolution of bilaterian karyotype and development.</title>
        <authorList>
            <person name="Wang S."/>
            <person name="Zhang J."/>
            <person name="Jiao W."/>
            <person name="Li J."/>
            <person name="Xun X."/>
            <person name="Sun Y."/>
            <person name="Guo X."/>
            <person name="Huan P."/>
            <person name="Dong B."/>
            <person name="Zhang L."/>
            <person name="Hu X."/>
            <person name="Sun X."/>
            <person name="Wang J."/>
            <person name="Zhao C."/>
            <person name="Wang Y."/>
            <person name="Wang D."/>
            <person name="Huang X."/>
            <person name="Wang R."/>
            <person name="Lv J."/>
            <person name="Li Y."/>
            <person name="Zhang Z."/>
            <person name="Liu B."/>
            <person name="Lu W."/>
            <person name="Hui Y."/>
            <person name="Liang J."/>
            <person name="Zhou Z."/>
            <person name="Hou R."/>
            <person name="Li X."/>
            <person name="Liu Y."/>
            <person name="Li H."/>
            <person name="Ning X."/>
            <person name="Lin Y."/>
            <person name="Zhao L."/>
            <person name="Xing Q."/>
            <person name="Dou J."/>
            <person name="Li Y."/>
            <person name="Mao J."/>
            <person name="Guo H."/>
            <person name="Dou H."/>
            <person name="Li T."/>
            <person name="Mu C."/>
            <person name="Jiang W."/>
            <person name="Fu Q."/>
            <person name="Fu X."/>
            <person name="Miao Y."/>
            <person name="Liu J."/>
            <person name="Yu Q."/>
            <person name="Li R."/>
            <person name="Liao H."/>
            <person name="Li X."/>
            <person name="Kong Y."/>
            <person name="Jiang Z."/>
            <person name="Chourrout D."/>
            <person name="Li R."/>
            <person name="Bao Z."/>
        </authorList>
    </citation>
    <scope>NUCLEOTIDE SEQUENCE [LARGE SCALE GENOMIC DNA]</scope>
    <source>
        <strain evidence="6 7">PY_sf001</strain>
    </source>
</reference>
<evidence type="ECO:0000256" key="2">
    <source>
        <dbReference type="ARBA" id="ARBA00022771"/>
    </source>
</evidence>
<dbReference type="Gene3D" id="2.120.10.30">
    <property type="entry name" value="TolB, C-terminal domain"/>
    <property type="match status" value="2"/>
</dbReference>
<comment type="caution">
    <text evidence="6">The sequence shown here is derived from an EMBL/GenBank/DDBJ whole genome shotgun (WGS) entry which is preliminary data.</text>
</comment>
<organism evidence="6 7">
    <name type="scientific">Mizuhopecten yessoensis</name>
    <name type="common">Japanese scallop</name>
    <name type="synonym">Patinopecten yessoensis</name>
    <dbReference type="NCBI Taxonomy" id="6573"/>
    <lineage>
        <taxon>Eukaryota</taxon>
        <taxon>Metazoa</taxon>
        <taxon>Spiralia</taxon>
        <taxon>Lophotrochozoa</taxon>
        <taxon>Mollusca</taxon>
        <taxon>Bivalvia</taxon>
        <taxon>Autobranchia</taxon>
        <taxon>Pteriomorphia</taxon>
        <taxon>Pectinida</taxon>
        <taxon>Pectinoidea</taxon>
        <taxon>Pectinidae</taxon>
        <taxon>Mizuhopecten</taxon>
    </lineage>
</organism>
<evidence type="ECO:0000259" key="5">
    <source>
        <dbReference type="PROSITE" id="PS50089"/>
    </source>
</evidence>
<dbReference type="SMART" id="SM00184">
    <property type="entry name" value="RING"/>
    <property type="match status" value="1"/>
</dbReference>
<feature type="domain" description="RING-type" evidence="5">
    <location>
        <begin position="26"/>
        <end position="74"/>
    </location>
</feature>
<dbReference type="InterPro" id="IPR047153">
    <property type="entry name" value="TRIM45/56/19-like"/>
</dbReference>